<evidence type="ECO:0000313" key="1">
    <source>
        <dbReference type="EMBL" id="GAA4489338.1"/>
    </source>
</evidence>
<dbReference type="EMBL" id="BAABFB010000075">
    <property type="protein sequence ID" value="GAA4489338.1"/>
    <property type="molecule type" value="Genomic_DNA"/>
</dbReference>
<accession>A0ABP8PQ84</accession>
<protein>
    <recommendedName>
        <fullName evidence="3">DUF2771 family protein</fullName>
    </recommendedName>
</protein>
<dbReference type="Proteomes" id="UP001501183">
    <property type="component" value="Unassembled WGS sequence"/>
</dbReference>
<evidence type="ECO:0008006" key="3">
    <source>
        <dbReference type="Google" id="ProtNLM"/>
    </source>
</evidence>
<reference evidence="2" key="1">
    <citation type="journal article" date="2019" name="Int. J. Syst. Evol. Microbiol.">
        <title>The Global Catalogue of Microorganisms (GCM) 10K type strain sequencing project: providing services to taxonomists for standard genome sequencing and annotation.</title>
        <authorList>
            <consortium name="The Broad Institute Genomics Platform"/>
            <consortium name="The Broad Institute Genome Sequencing Center for Infectious Disease"/>
            <person name="Wu L."/>
            <person name="Ma J."/>
        </authorList>
    </citation>
    <scope>NUCLEOTIDE SEQUENCE [LARGE SCALE GENOMIC DNA]</scope>
    <source>
        <strain evidence="2">JCM 32206</strain>
    </source>
</reference>
<comment type="caution">
    <text evidence="1">The sequence shown here is derived from an EMBL/GenBank/DDBJ whole genome shotgun (WGS) entry which is preliminary data.</text>
</comment>
<gene>
    <name evidence="1" type="ORF">GCM10023094_50740</name>
</gene>
<keyword evidence="2" id="KW-1185">Reference proteome</keyword>
<dbReference type="Pfam" id="PF10969">
    <property type="entry name" value="DUF2771"/>
    <property type="match status" value="1"/>
</dbReference>
<dbReference type="RefSeq" id="WP_345352227.1">
    <property type="nucleotide sequence ID" value="NZ_BAABFB010000075.1"/>
</dbReference>
<sequence length="163" mass="17532">MTLQARTKKILVMVVVVVLIAAAGLAAVVTVLVRNAPETLPTITAYAHGNSVRVDAGVCDSSMRCADLEVANLPVPPGSPLELSLPKDIADGNWRLNVQFGDPRTGEVFEGYRDYTAGEAYAVTVPTREHEQLLGVIIQQPSQRDFAPMWAIQTLPELPAVAQ</sequence>
<proteinExistence type="predicted"/>
<name>A0ABP8PQ84_9NOCA</name>
<organism evidence="1 2">
    <name type="scientific">Rhodococcus olei</name>
    <dbReference type="NCBI Taxonomy" id="2161675"/>
    <lineage>
        <taxon>Bacteria</taxon>
        <taxon>Bacillati</taxon>
        <taxon>Actinomycetota</taxon>
        <taxon>Actinomycetes</taxon>
        <taxon>Mycobacteriales</taxon>
        <taxon>Nocardiaceae</taxon>
        <taxon>Rhodococcus</taxon>
    </lineage>
</organism>
<dbReference type="InterPro" id="IPR024495">
    <property type="entry name" value="DUF2771"/>
</dbReference>
<evidence type="ECO:0000313" key="2">
    <source>
        <dbReference type="Proteomes" id="UP001501183"/>
    </source>
</evidence>